<dbReference type="EMBL" id="FUXC01000007">
    <property type="protein sequence ID" value="SJZ83934.1"/>
    <property type="molecule type" value="Genomic_DNA"/>
</dbReference>
<gene>
    <name evidence="2" type="ORF">SAMN02745152_01372</name>
</gene>
<keyword evidence="3" id="KW-1185">Reference proteome</keyword>
<dbReference type="GeneID" id="303367607"/>
<reference evidence="2 3" key="1">
    <citation type="submission" date="2017-02" db="EMBL/GenBank/DDBJ databases">
        <authorList>
            <person name="Peterson S.W."/>
        </authorList>
    </citation>
    <scope>NUCLEOTIDE SEQUENCE [LARGE SCALE GENOMIC DNA]</scope>
    <source>
        <strain evidence="2 3">ATCC BAA-909</strain>
    </source>
</reference>
<dbReference type="Proteomes" id="UP000190395">
    <property type="component" value="Unassembled WGS sequence"/>
</dbReference>
<proteinExistence type="predicted"/>
<sequence>MKSRILKTSIGSIIFLLLVIAVIALIFPTYKKINAAVSVGVLKITQKIEEKTGIEISYEALSPSILSGISFKNINLKDSSTQKQLVQINSAVLSYNLRDFFSKKPLNAVKLLLLDGLKIEYDAVKDGDLLKNFSQIFEKNDDEKNHSKKHKSSSRKFTIDGKEINIPFNVQLKNISLHFVDSKNDFLAIVKTVTFEQSPLAKNSLKIKTSGRLELKSELLKSAGQRKLVACGFELSGNFFKNLDGSSFLLKLSEINRADFTISKIDFLLNYADSKLALRTMRSAFPFSMQFEANFKNQELSFDAQSRNFEPLKLIKVKNPFPLYKKFVETKFSGTAKAKTSFLTKEDFFNSAYFKIDGDCNFSEKIAGSPVVLSYGVECKNQVLKVNKFVADGKPLNLDLNGELNLKTLEPSFVLSLPRFQLANGGILQTELYIEPYKKGFMCFAPQLFMDEKSLTAIQFTLLPSAKSVDFSFECDDYSHAEYEKSAKIVVEGSFLNETEKFLQASVSVSDMFLDSVIDAAAFFVPEEKKALLANISKSAGTYIFSDEIYFTTDFKSFSFNSPYFLLANTAKEKQLLTFAVDGSSETITLSSLDLQYGNQTAHATAGIDFSNGLSDFNFYTDLVVNSLPFSFRGACSQNFLNVSGDYNFNAAFSFEKNIFGSVEFTALPVSFGKTIFSTSLNTSFSWNEVSGIEVEINNFDIDEPYGSLRLHPHLAFTGSANKYGFVMNKLAYSDAASALDGRMNVIWSLNDGIFDSIIVDLNAKSILNSEKISLNAEVRNLEKKLLTLDNFKNDFYVSAQGNLSDFPAARFFSDQNSTNKINADFSLSGTPVNPLVSLNLQSSSINFAGYPCVFSGNAVYDDTGLSVSELNADWGKFALSDFFANLNLKNFSGDCTAVLKGKFLELDFNIPIKSSINCFAQGNSPVKNFVATVKSEKMTGSFFPTEQKLDLKITKSDDIIDFVSANGRGISGSFIAGQVLTAKSGPDSPLGFILNGSIVHNQLDLNIKNINADMKTFCQAFSIPFVRFTGGKLSGAVKIGGLTTDPEYTGSVVILNPEFYVPIISKKLFRSEKVVALASQNHFVVKPTLFTVEKNPVNVGLNIEFDRWKIGSLDCPIESPRGQFIPVDLKLPLLHYKGFAAFEKFLIHMTTDTVGFSGKIFGERAEIEIIRDGLNMEHSKKPSFDFLVDLKLQVKNKVQILFNPLLRGLIVPDNYLDLYIDTSTGDLSAKGEVNLRGGEIVWLNRSFYMKEGKVVFNEYNEVFDPRITVRAETRERDENNNQVTITLSATQQALSQFNPRFTATPAKSENEIMELLGQVISGNSENVASLAMAGGDYLMQATVMRTVENTLRELLNFDIFSVRTNILQNAVKQSLEKNSAGKQLSFSNFFDNSAVYVGKYFGSAMYVDALMHWSYDETKAKNEDSVRGLVLQPEFGFEMSSPFVNIRFGVSPDLEAIKNSLWIPSTSVTLSWKHSF</sequence>
<keyword evidence="1" id="KW-0472">Membrane</keyword>
<feature type="transmembrane region" description="Helical" evidence="1">
    <location>
        <begin position="12"/>
        <end position="30"/>
    </location>
</feature>
<keyword evidence="1" id="KW-0812">Transmembrane</keyword>
<evidence type="ECO:0000313" key="2">
    <source>
        <dbReference type="EMBL" id="SJZ83934.1"/>
    </source>
</evidence>
<dbReference type="RefSeq" id="WP_078931113.1">
    <property type="nucleotide sequence ID" value="NZ_FUXC01000007.1"/>
</dbReference>
<dbReference type="STRING" id="225004.SAMN02745152_01372"/>
<dbReference type="OrthoDB" id="354433at2"/>
<evidence type="ECO:0000313" key="3">
    <source>
        <dbReference type="Proteomes" id="UP000190395"/>
    </source>
</evidence>
<keyword evidence="1" id="KW-1133">Transmembrane helix</keyword>
<name>A0A1T4NXB4_9SPIR</name>
<organism evidence="2 3">
    <name type="scientific">Treponema berlinense</name>
    <dbReference type="NCBI Taxonomy" id="225004"/>
    <lineage>
        <taxon>Bacteria</taxon>
        <taxon>Pseudomonadati</taxon>
        <taxon>Spirochaetota</taxon>
        <taxon>Spirochaetia</taxon>
        <taxon>Spirochaetales</taxon>
        <taxon>Treponemataceae</taxon>
        <taxon>Treponema</taxon>
    </lineage>
</organism>
<evidence type="ECO:0000256" key="1">
    <source>
        <dbReference type="SAM" id="Phobius"/>
    </source>
</evidence>
<accession>A0A1T4NXB4</accession>
<protein>
    <submittedName>
        <fullName evidence="2">Uncharacterized protein</fullName>
    </submittedName>
</protein>